<dbReference type="GO" id="GO:0019843">
    <property type="term" value="F:rRNA binding"/>
    <property type="evidence" value="ECO:0007669"/>
    <property type="project" value="UniProtKB-UniRule"/>
</dbReference>
<dbReference type="InterPro" id="IPR005732">
    <property type="entry name" value="Ribosomal_uS19_bac-type"/>
</dbReference>
<dbReference type="PANTHER" id="PTHR11880:SF8">
    <property type="entry name" value="SMALL RIBOSOMAL SUBUNIT PROTEIN US19M"/>
    <property type="match status" value="1"/>
</dbReference>
<evidence type="ECO:0000256" key="3">
    <source>
        <dbReference type="ARBA" id="ARBA00022884"/>
    </source>
</evidence>
<evidence type="ECO:0000256" key="8">
    <source>
        <dbReference type="RuleBase" id="RU003485"/>
    </source>
</evidence>
<evidence type="ECO:0000256" key="6">
    <source>
        <dbReference type="ARBA" id="ARBA00035163"/>
    </source>
</evidence>
<dbReference type="PRINTS" id="PR00975">
    <property type="entry name" value="RIBOSOMALS19"/>
</dbReference>
<dbReference type="EMBL" id="MHTO01000017">
    <property type="protein sequence ID" value="OHA62314.1"/>
    <property type="molecule type" value="Genomic_DNA"/>
</dbReference>
<dbReference type="Pfam" id="PF00203">
    <property type="entry name" value="Ribosomal_S19"/>
    <property type="match status" value="1"/>
</dbReference>
<reference evidence="10 11" key="1">
    <citation type="journal article" date="2016" name="Nat. Commun.">
        <title>Thousands of microbial genomes shed light on interconnected biogeochemical processes in an aquifer system.</title>
        <authorList>
            <person name="Anantharaman K."/>
            <person name="Brown C.T."/>
            <person name="Hug L.A."/>
            <person name="Sharon I."/>
            <person name="Castelle C.J."/>
            <person name="Probst A.J."/>
            <person name="Thomas B.C."/>
            <person name="Singh A."/>
            <person name="Wilkins M.J."/>
            <person name="Karaoz U."/>
            <person name="Brodie E.L."/>
            <person name="Williams K.H."/>
            <person name="Hubbard S.S."/>
            <person name="Banfield J.F."/>
        </authorList>
    </citation>
    <scope>NUCLEOTIDE SEQUENCE [LARGE SCALE GENOMIC DNA]</scope>
</reference>
<comment type="function">
    <text evidence="7">Protein S19 forms a complex with S13 that binds strongly to the 16S ribosomal RNA.</text>
</comment>
<dbReference type="InterPro" id="IPR023575">
    <property type="entry name" value="Ribosomal_uS19_SF"/>
</dbReference>
<keyword evidence="5 7" id="KW-0687">Ribonucleoprotein</keyword>
<keyword evidence="4 7" id="KW-0689">Ribosomal protein</keyword>
<evidence type="ECO:0000313" key="11">
    <source>
        <dbReference type="Proteomes" id="UP000179245"/>
    </source>
</evidence>
<dbReference type="STRING" id="1802443.A2117_00445"/>
<keyword evidence="3 7" id="KW-0694">RNA-binding</keyword>
<dbReference type="GO" id="GO:0005737">
    <property type="term" value="C:cytoplasm"/>
    <property type="evidence" value="ECO:0007669"/>
    <property type="project" value="UniProtKB-ARBA"/>
</dbReference>
<dbReference type="HAMAP" id="MF_00531">
    <property type="entry name" value="Ribosomal_uS19"/>
    <property type="match status" value="1"/>
</dbReference>
<dbReference type="AlphaFoldDB" id="A0A1G2QNV0"/>
<evidence type="ECO:0000256" key="2">
    <source>
        <dbReference type="ARBA" id="ARBA00022730"/>
    </source>
</evidence>
<evidence type="ECO:0000256" key="1">
    <source>
        <dbReference type="ARBA" id="ARBA00007345"/>
    </source>
</evidence>
<accession>A0A1G2QNV0</accession>
<gene>
    <name evidence="7" type="primary">rpsS</name>
    <name evidence="10" type="ORF">A2117_00445</name>
</gene>
<keyword evidence="2 7" id="KW-0699">rRNA-binding</keyword>
<name>A0A1G2QNV0_9BACT</name>
<dbReference type="NCBIfam" id="TIGR01050">
    <property type="entry name" value="rpsS_bact"/>
    <property type="match status" value="1"/>
</dbReference>
<dbReference type="Proteomes" id="UP000179245">
    <property type="component" value="Unassembled WGS sequence"/>
</dbReference>
<organism evidence="10 11">
    <name type="scientific">Candidatus Wildermuthbacteria bacterium GWA2_46_15</name>
    <dbReference type="NCBI Taxonomy" id="1802443"/>
    <lineage>
        <taxon>Bacteria</taxon>
        <taxon>Candidatus Wildermuthiibacteriota</taxon>
    </lineage>
</organism>
<dbReference type="GO" id="GO:0003735">
    <property type="term" value="F:structural constituent of ribosome"/>
    <property type="evidence" value="ECO:0007669"/>
    <property type="project" value="InterPro"/>
</dbReference>
<dbReference type="Gene3D" id="3.30.860.10">
    <property type="entry name" value="30s Ribosomal Protein S19, Chain A"/>
    <property type="match status" value="1"/>
</dbReference>
<dbReference type="PANTHER" id="PTHR11880">
    <property type="entry name" value="RIBOSOMAL PROTEIN S19P FAMILY MEMBER"/>
    <property type="match status" value="1"/>
</dbReference>
<protein>
    <recommendedName>
        <fullName evidence="6 7">Small ribosomal subunit protein uS19</fullName>
    </recommendedName>
</protein>
<evidence type="ECO:0000256" key="7">
    <source>
        <dbReference type="HAMAP-Rule" id="MF_00531"/>
    </source>
</evidence>
<comment type="similarity">
    <text evidence="1 7 8">Belongs to the universal ribosomal protein uS19 family.</text>
</comment>
<evidence type="ECO:0000313" key="10">
    <source>
        <dbReference type="EMBL" id="OHA62314.1"/>
    </source>
</evidence>
<dbReference type="FunFam" id="3.30.860.10:FF:000001">
    <property type="entry name" value="30S ribosomal protein S19"/>
    <property type="match status" value="1"/>
</dbReference>
<dbReference type="GO" id="GO:0000028">
    <property type="term" value="P:ribosomal small subunit assembly"/>
    <property type="evidence" value="ECO:0007669"/>
    <property type="project" value="TreeGrafter"/>
</dbReference>
<dbReference type="InterPro" id="IPR002222">
    <property type="entry name" value="Ribosomal_uS19"/>
</dbReference>
<evidence type="ECO:0000256" key="4">
    <source>
        <dbReference type="ARBA" id="ARBA00022980"/>
    </source>
</evidence>
<comment type="caution">
    <text evidence="10">The sequence shown here is derived from an EMBL/GenBank/DDBJ whole genome shotgun (WGS) entry which is preliminary data.</text>
</comment>
<dbReference type="GO" id="GO:0015935">
    <property type="term" value="C:small ribosomal subunit"/>
    <property type="evidence" value="ECO:0007669"/>
    <property type="project" value="InterPro"/>
</dbReference>
<feature type="region of interest" description="Disordered" evidence="9">
    <location>
        <begin position="92"/>
        <end position="114"/>
    </location>
</feature>
<sequence length="114" mass="12724">MSRSLKKGPYVDEKLIVKIKKQRSGSKEIIKTWSRGCTITPEMIGFTFGVHNGKEFIPVYATEEMVGHRLGEFSPTTKFSRHGGRMQREVEAKAAETEAAKVSAVKNAPETKKP</sequence>
<evidence type="ECO:0000256" key="9">
    <source>
        <dbReference type="SAM" id="MobiDB-lite"/>
    </source>
</evidence>
<dbReference type="SUPFAM" id="SSF54570">
    <property type="entry name" value="Ribosomal protein S19"/>
    <property type="match status" value="1"/>
</dbReference>
<evidence type="ECO:0000256" key="5">
    <source>
        <dbReference type="ARBA" id="ARBA00023274"/>
    </source>
</evidence>
<proteinExistence type="inferred from homology"/>
<dbReference type="GO" id="GO:0006412">
    <property type="term" value="P:translation"/>
    <property type="evidence" value="ECO:0007669"/>
    <property type="project" value="UniProtKB-UniRule"/>
</dbReference>